<keyword evidence="8" id="KW-0472">Membrane</keyword>
<keyword evidence="8" id="KW-1133">Transmembrane helix</keyword>
<proteinExistence type="inferred from homology"/>
<evidence type="ECO:0000256" key="3">
    <source>
        <dbReference type="ARBA" id="ARBA00022737"/>
    </source>
</evidence>
<dbReference type="PROSITE" id="PS50294">
    <property type="entry name" value="WD_REPEATS_REGION"/>
    <property type="match status" value="1"/>
</dbReference>
<dbReference type="Gene3D" id="2.130.10.10">
    <property type="entry name" value="YVTN repeat-like/Quinoprotein amine dehydrogenase"/>
    <property type="match status" value="1"/>
</dbReference>
<dbReference type="SUPFAM" id="SSF50978">
    <property type="entry name" value="WD40 repeat-like"/>
    <property type="match status" value="1"/>
</dbReference>
<comment type="similarity">
    <text evidence="1">Belongs to the WD repeat ESC family.</text>
</comment>
<dbReference type="PANTHER" id="PTHR10253">
    <property type="entry name" value="POLYCOMB PROTEIN"/>
    <property type="match status" value="1"/>
</dbReference>
<dbReference type="InterPro" id="IPR051243">
    <property type="entry name" value="PcG_WD-repeat"/>
</dbReference>
<dbReference type="PROSITE" id="PS50082">
    <property type="entry name" value="WD_REPEATS_2"/>
    <property type="match status" value="2"/>
</dbReference>
<accession>A0ABQ7ZIN3</accession>
<dbReference type="SMART" id="SM00320">
    <property type="entry name" value="WD40"/>
    <property type="match status" value="2"/>
</dbReference>
<dbReference type="EMBL" id="JAGKQM010000015">
    <property type="protein sequence ID" value="KAH0880099.1"/>
    <property type="molecule type" value="Genomic_DNA"/>
</dbReference>
<protein>
    <submittedName>
        <fullName evidence="9">Uncharacterized protein</fullName>
    </submittedName>
</protein>
<reference evidence="9 10" key="1">
    <citation type="submission" date="2021-05" db="EMBL/GenBank/DDBJ databases">
        <title>Genome Assembly of Synthetic Allotetraploid Brassica napus Reveals Homoeologous Exchanges between Subgenomes.</title>
        <authorList>
            <person name="Davis J.T."/>
        </authorList>
    </citation>
    <scope>NUCLEOTIDE SEQUENCE [LARGE SCALE GENOMIC DNA]</scope>
    <source>
        <strain evidence="10">cv. Da-Ae</strain>
        <tissue evidence="9">Seedling</tissue>
    </source>
</reference>
<feature type="region of interest" description="Disordered" evidence="7">
    <location>
        <begin position="136"/>
        <end position="186"/>
    </location>
</feature>
<feature type="repeat" description="WD" evidence="6">
    <location>
        <begin position="233"/>
        <end position="275"/>
    </location>
</feature>
<keyword evidence="5" id="KW-0804">Transcription</keyword>
<evidence type="ECO:0000256" key="7">
    <source>
        <dbReference type="SAM" id="MobiDB-lite"/>
    </source>
</evidence>
<evidence type="ECO:0000256" key="1">
    <source>
        <dbReference type="ARBA" id="ARBA00008075"/>
    </source>
</evidence>
<dbReference type="InterPro" id="IPR019775">
    <property type="entry name" value="WD40_repeat_CS"/>
</dbReference>
<dbReference type="Pfam" id="PF00400">
    <property type="entry name" value="WD40"/>
    <property type="match status" value="2"/>
</dbReference>
<keyword evidence="10" id="KW-1185">Reference proteome</keyword>
<evidence type="ECO:0000256" key="5">
    <source>
        <dbReference type="ARBA" id="ARBA00023163"/>
    </source>
</evidence>
<feature type="compositionally biased region" description="Basic residues" evidence="7">
    <location>
        <begin position="149"/>
        <end position="158"/>
    </location>
</feature>
<name>A0ABQ7ZIN3_BRANA</name>
<dbReference type="InterPro" id="IPR001680">
    <property type="entry name" value="WD40_rpt"/>
</dbReference>
<evidence type="ECO:0000313" key="9">
    <source>
        <dbReference type="EMBL" id="KAH0880099.1"/>
    </source>
</evidence>
<dbReference type="PROSITE" id="PS00678">
    <property type="entry name" value="WD_REPEATS_1"/>
    <property type="match status" value="1"/>
</dbReference>
<evidence type="ECO:0000256" key="4">
    <source>
        <dbReference type="ARBA" id="ARBA00023015"/>
    </source>
</evidence>
<comment type="caution">
    <text evidence="9">The sequence shown here is derived from an EMBL/GenBank/DDBJ whole genome shotgun (WGS) entry which is preliminary data.</text>
</comment>
<feature type="transmembrane region" description="Helical" evidence="8">
    <location>
        <begin position="21"/>
        <end position="44"/>
    </location>
</feature>
<evidence type="ECO:0000256" key="8">
    <source>
        <dbReference type="SAM" id="Phobius"/>
    </source>
</evidence>
<gene>
    <name evidence="9" type="ORF">HID58_067493</name>
</gene>
<sequence length="479" mass="54425">MWKKEGMTQLHKKLYKVTKRIQQGMTPLYSVVLTSLMTVSTITSSPVVEMGLISAFVLKMVTYLHCTPTLMKIKVSLMLYMSMCFGDQEESFYTASWACVVERNPFVVAGGFNGRIRVINVNDKMVHKLYWRKTDETRIQPPTRPESKGRKKKQKRIKGKNESPKKKRKVQCGEESPKKLKASREGRTMTCGHCGITGHNAFKCPNSGASVYRKPKKNTLSQGEGPNQESQTLVGHEGPVNEIRTHPMKPQLVLSASKDGSVRLWNIETGICILVFAGTGGHRSEVLSVDFHPSDMTRFVSCDMEATTKIWSMTESWKYVEMSFTWKDDQKTFPTQVVQFPAFTASDRSNLLNCNRWYGDNILSKGDACDIRLWPPQLKENSPGEGDYYVRLVYAIPDSYHRIIKFSCDLSMKFVSIGNDKGDIYVWDLKSFPPVLVTVLSHYKSKSLIRQTAMSTDGTYVHLLSHQYIIILIISCYLL</sequence>
<keyword evidence="3" id="KW-0677">Repeat</keyword>
<keyword evidence="8" id="KW-0812">Transmembrane</keyword>
<evidence type="ECO:0000256" key="2">
    <source>
        <dbReference type="ARBA" id="ARBA00022574"/>
    </source>
</evidence>
<evidence type="ECO:0000256" key="6">
    <source>
        <dbReference type="PROSITE-ProRule" id="PRU00221"/>
    </source>
</evidence>
<organism evidence="9 10">
    <name type="scientific">Brassica napus</name>
    <name type="common">Rape</name>
    <dbReference type="NCBI Taxonomy" id="3708"/>
    <lineage>
        <taxon>Eukaryota</taxon>
        <taxon>Viridiplantae</taxon>
        <taxon>Streptophyta</taxon>
        <taxon>Embryophyta</taxon>
        <taxon>Tracheophyta</taxon>
        <taxon>Spermatophyta</taxon>
        <taxon>Magnoliopsida</taxon>
        <taxon>eudicotyledons</taxon>
        <taxon>Gunneridae</taxon>
        <taxon>Pentapetalae</taxon>
        <taxon>rosids</taxon>
        <taxon>malvids</taxon>
        <taxon>Brassicales</taxon>
        <taxon>Brassicaceae</taxon>
        <taxon>Brassiceae</taxon>
        <taxon>Brassica</taxon>
    </lineage>
</organism>
<dbReference type="InterPro" id="IPR015943">
    <property type="entry name" value="WD40/YVTN_repeat-like_dom_sf"/>
</dbReference>
<evidence type="ECO:0000313" key="10">
    <source>
        <dbReference type="Proteomes" id="UP000824890"/>
    </source>
</evidence>
<dbReference type="InterPro" id="IPR036322">
    <property type="entry name" value="WD40_repeat_dom_sf"/>
</dbReference>
<feature type="compositionally biased region" description="Basic and acidic residues" evidence="7">
    <location>
        <begin position="171"/>
        <end position="186"/>
    </location>
</feature>
<keyword evidence="2 6" id="KW-0853">WD repeat</keyword>
<dbReference type="Proteomes" id="UP000824890">
    <property type="component" value="Unassembled WGS sequence"/>
</dbReference>
<feature type="repeat" description="WD" evidence="6">
    <location>
        <begin position="279"/>
        <end position="313"/>
    </location>
</feature>
<keyword evidence="4" id="KW-0805">Transcription regulation</keyword>